<dbReference type="Pfam" id="PF12327">
    <property type="entry name" value="FtsZ_C"/>
    <property type="match status" value="1"/>
</dbReference>
<evidence type="ECO:0000259" key="9">
    <source>
        <dbReference type="SMART" id="SM00865"/>
    </source>
</evidence>
<dbReference type="GO" id="GO:0043093">
    <property type="term" value="P:FtsZ-dependent cytokinesis"/>
    <property type="evidence" value="ECO:0007669"/>
    <property type="project" value="UniProtKB-UniRule"/>
</dbReference>
<keyword evidence="4 6" id="KW-0131">Cell cycle</keyword>
<evidence type="ECO:0000256" key="1">
    <source>
        <dbReference type="ARBA" id="ARBA00009690"/>
    </source>
</evidence>
<dbReference type="GO" id="GO:0051258">
    <property type="term" value="P:protein polymerization"/>
    <property type="evidence" value="ECO:0007669"/>
    <property type="project" value="UniProtKB-UniRule"/>
</dbReference>
<evidence type="ECO:0000259" key="8">
    <source>
        <dbReference type="SMART" id="SM00864"/>
    </source>
</evidence>
<dbReference type="EMBL" id="CP048409">
    <property type="protein sequence ID" value="QIA09506.1"/>
    <property type="molecule type" value="Genomic_DNA"/>
</dbReference>
<dbReference type="InterPro" id="IPR045061">
    <property type="entry name" value="FtsZ/CetZ"/>
</dbReference>
<dbReference type="InterPro" id="IPR003008">
    <property type="entry name" value="Tubulin_FtsZ_GTPase"/>
</dbReference>
<dbReference type="Pfam" id="PF00091">
    <property type="entry name" value="Tubulin"/>
    <property type="match status" value="1"/>
</dbReference>
<dbReference type="Gene3D" id="3.30.1330.20">
    <property type="entry name" value="Tubulin/FtsZ, C-terminal domain"/>
    <property type="match status" value="1"/>
</dbReference>
<evidence type="ECO:0000256" key="7">
    <source>
        <dbReference type="SAM" id="MobiDB-lite"/>
    </source>
</evidence>
<dbReference type="GO" id="GO:0003924">
    <property type="term" value="F:GTPase activity"/>
    <property type="evidence" value="ECO:0007669"/>
    <property type="project" value="UniProtKB-UniRule"/>
</dbReference>
<feature type="region of interest" description="Disordered" evidence="7">
    <location>
        <begin position="366"/>
        <end position="452"/>
    </location>
</feature>
<evidence type="ECO:0000313" key="11">
    <source>
        <dbReference type="Proteomes" id="UP000474630"/>
    </source>
</evidence>
<dbReference type="InterPro" id="IPR036525">
    <property type="entry name" value="Tubulin/FtsZ_GTPase_sf"/>
</dbReference>
<dbReference type="AlphaFoldDB" id="A0A6C0RHM5"/>
<dbReference type="Proteomes" id="UP000474630">
    <property type="component" value="Chromosome"/>
</dbReference>
<keyword evidence="4 6" id="KW-0132">Cell division</keyword>
<feature type="binding site" evidence="4">
    <location>
        <begin position="25"/>
        <end position="29"/>
    </location>
    <ligand>
        <name>GTP</name>
        <dbReference type="ChEBI" id="CHEBI:37565"/>
    </ligand>
</feature>
<evidence type="ECO:0000256" key="4">
    <source>
        <dbReference type="HAMAP-Rule" id="MF_00909"/>
    </source>
</evidence>
<evidence type="ECO:0000256" key="3">
    <source>
        <dbReference type="ARBA" id="ARBA00023134"/>
    </source>
</evidence>
<keyword evidence="11" id="KW-1185">Reference proteome</keyword>
<comment type="subcellular location">
    <subcellularLocation>
        <location evidence="4">Cytoplasm</location>
    </subcellularLocation>
    <text evidence="4">Assembles at midcell at the inner surface of the cytoplasmic membrane.</text>
</comment>
<dbReference type="Gene3D" id="3.40.50.1440">
    <property type="entry name" value="Tubulin/FtsZ, GTPase domain"/>
    <property type="match status" value="1"/>
</dbReference>
<comment type="function">
    <text evidence="4 6">Essential cell division protein that forms a contractile ring structure (Z ring) at the future cell division site. The regulation of the ring assembly controls the timing and the location of cell division. One of the functions of the FtsZ ring is to recruit other cell division proteins to the septum to produce a new cell wall between the dividing cells. Binds GTP and shows GTPase activity.</text>
</comment>
<keyword evidence="3 4" id="KW-0342">GTP-binding</keyword>
<accession>A0A6C0RHM5</accession>
<reference evidence="10 11" key="1">
    <citation type="submission" date="2020-02" db="EMBL/GenBank/DDBJ databases">
        <title>Genome sequencing for Draconibacterium sp. strain M1.</title>
        <authorList>
            <person name="Park S.-J."/>
        </authorList>
    </citation>
    <scope>NUCLEOTIDE SEQUENCE [LARGE SCALE GENOMIC DNA]</scope>
    <source>
        <strain evidence="10 11">M1</strain>
    </source>
</reference>
<evidence type="ECO:0000256" key="6">
    <source>
        <dbReference type="RuleBase" id="RU000631"/>
    </source>
</evidence>
<dbReference type="GO" id="GO:0032153">
    <property type="term" value="C:cell division site"/>
    <property type="evidence" value="ECO:0007669"/>
    <property type="project" value="UniProtKB-UniRule"/>
</dbReference>
<keyword evidence="4 6" id="KW-0717">Septation</keyword>
<keyword evidence="4" id="KW-0963">Cytoplasm</keyword>
<comment type="subunit">
    <text evidence="4">Homodimer. Polymerizes to form a dynamic ring structure in a strictly GTP-dependent manner. Interacts directly with several other division proteins.</text>
</comment>
<dbReference type="InterPro" id="IPR020805">
    <property type="entry name" value="Cell_div_FtsZ_CS"/>
</dbReference>
<organism evidence="10 11">
    <name type="scientific">Draconibacterium halophilum</name>
    <dbReference type="NCBI Taxonomy" id="2706887"/>
    <lineage>
        <taxon>Bacteria</taxon>
        <taxon>Pseudomonadati</taxon>
        <taxon>Bacteroidota</taxon>
        <taxon>Bacteroidia</taxon>
        <taxon>Marinilabiliales</taxon>
        <taxon>Prolixibacteraceae</taxon>
        <taxon>Draconibacterium</taxon>
    </lineage>
</organism>
<proteinExistence type="inferred from homology"/>
<feature type="binding site" evidence="4">
    <location>
        <position position="144"/>
    </location>
    <ligand>
        <name>GTP</name>
        <dbReference type="ChEBI" id="CHEBI:37565"/>
    </ligand>
</feature>
<dbReference type="PANTHER" id="PTHR30314">
    <property type="entry name" value="CELL DIVISION PROTEIN FTSZ-RELATED"/>
    <property type="match status" value="1"/>
</dbReference>
<dbReference type="InterPro" id="IPR018316">
    <property type="entry name" value="Tubulin/FtsZ_2-layer-sand-dom"/>
</dbReference>
<dbReference type="SUPFAM" id="SSF52490">
    <property type="entry name" value="Tubulin nucleotide-binding domain-like"/>
    <property type="match status" value="1"/>
</dbReference>
<feature type="compositionally biased region" description="Basic and acidic residues" evidence="7">
    <location>
        <begin position="406"/>
        <end position="424"/>
    </location>
</feature>
<sequence length="452" mass="49306">MTEELANFQFPKAASSIIKVIGVGGGGCNAVNHMFEEGIKGVDYIICNTDSQAMDNSSVPIKVQLGTTLTEGRGAGNKPEKGAEAARENYEDLKKVLGDNTKMLFIAAGMGGGTGTGAAPVIASLARELDILTIAVVTIPSPAEGNKRRAQAQQGIDKMAEFVDSMLVISNDRLHHIYGDLPASQAFKMADNIVATAVKGVAEIITVHGNVNIDYTDVETVMQKSEVFIMGTGFATGEGRAMDAVNAALESPLLDSNDIYGTKNILLNIISGSEEIRIGEIGEIIESLQEKAGKDADIIWGNGYDERLGDKISVTILATSFDTNPNKELQPEKEVQNFNLDDDLEEPVDDKEPINEAVETINIELNKEKPYEPEPEPEEEETIMFVPPQPKQKPKSKPKPKGFGWKSKEKTKTREKAEKKKDEPVPESNIDNWFYKNFGSKIFNDDEDQPLD</sequence>
<feature type="compositionally biased region" description="Acidic residues" evidence="7">
    <location>
        <begin position="373"/>
        <end position="382"/>
    </location>
</feature>
<feature type="domain" description="Tubulin/FtsZ GTPase" evidence="8">
    <location>
        <begin position="17"/>
        <end position="209"/>
    </location>
</feature>
<dbReference type="GO" id="GO:0000917">
    <property type="term" value="P:division septum assembly"/>
    <property type="evidence" value="ECO:0007669"/>
    <property type="project" value="UniProtKB-KW"/>
</dbReference>
<evidence type="ECO:0000256" key="5">
    <source>
        <dbReference type="NCBIfam" id="TIGR00065"/>
    </source>
</evidence>
<evidence type="ECO:0000256" key="2">
    <source>
        <dbReference type="ARBA" id="ARBA00022741"/>
    </source>
</evidence>
<name>A0A6C0RHM5_9BACT</name>
<evidence type="ECO:0000313" key="10">
    <source>
        <dbReference type="EMBL" id="QIA09506.1"/>
    </source>
</evidence>
<dbReference type="GO" id="GO:0005525">
    <property type="term" value="F:GTP binding"/>
    <property type="evidence" value="ECO:0007669"/>
    <property type="project" value="UniProtKB-UniRule"/>
</dbReference>
<feature type="domain" description="Tubulin/FtsZ 2-layer sandwich" evidence="9">
    <location>
        <begin position="211"/>
        <end position="330"/>
    </location>
</feature>
<dbReference type="SMART" id="SM00865">
    <property type="entry name" value="Tubulin_C"/>
    <property type="match status" value="1"/>
</dbReference>
<dbReference type="SUPFAM" id="SSF55307">
    <property type="entry name" value="Tubulin C-terminal domain-like"/>
    <property type="match status" value="1"/>
</dbReference>
<dbReference type="PROSITE" id="PS01135">
    <property type="entry name" value="FTSZ_2"/>
    <property type="match status" value="1"/>
</dbReference>
<protein>
    <recommendedName>
        <fullName evidence="4 5">Cell division protein FtsZ</fullName>
    </recommendedName>
</protein>
<dbReference type="PRINTS" id="PR00423">
    <property type="entry name" value="CELLDVISFTSZ"/>
</dbReference>
<dbReference type="HAMAP" id="MF_00909">
    <property type="entry name" value="FtsZ"/>
    <property type="match status" value="1"/>
</dbReference>
<dbReference type="InterPro" id="IPR037103">
    <property type="entry name" value="Tubulin/FtsZ-like_C"/>
</dbReference>
<dbReference type="FunFam" id="3.40.50.1440:FF:000001">
    <property type="entry name" value="Cell division protein FtsZ"/>
    <property type="match status" value="1"/>
</dbReference>
<dbReference type="KEGG" id="drc:G0Q07_18130"/>
<dbReference type="NCBIfam" id="TIGR00065">
    <property type="entry name" value="ftsZ"/>
    <property type="match status" value="1"/>
</dbReference>
<dbReference type="InterPro" id="IPR000158">
    <property type="entry name" value="Cell_div_FtsZ"/>
</dbReference>
<feature type="binding site" evidence="4">
    <location>
        <position position="191"/>
    </location>
    <ligand>
        <name>GTP</name>
        <dbReference type="ChEBI" id="CHEBI:37565"/>
    </ligand>
</feature>
<comment type="similarity">
    <text evidence="1 4 6">Belongs to the FtsZ family.</text>
</comment>
<dbReference type="InterPro" id="IPR008280">
    <property type="entry name" value="Tub_FtsZ_C"/>
</dbReference>
<feature type="binding site" evidence="4">
    <location>
        <begin position="113"/>
        <end position="115"/>
    </location>
    <ligand>
        <name>GTP</name>
        <dbReference type="ChEBI" id="CHEBI:37565"/>
    </ligand>
</feature>
<dbReference type="RefSeq" id="WP_163348477.1">
    <property type="nucleotide sequence ID" value="NZ_CP048409.1"/>
</dbReference>
<dbReference type="SMART" id="SM00864">
    <property type="entry name" value="Tubulin"/>
    <property type="match status" value="1"/>
</dbReference>
<dbReference type="GO" id="GO:0005737">
    <property type="term" value="C:cytoplasm"/>
    <property type="evidence" value="ECO:0007669"/>
    <property type="project" value="UniProtKB-SubCell"/>
</dbReference>
<dbReference type="CDD" id="cd02201">
    <property type="entry name" value="FtsZ_type1"/>
    <property type="match status" value="1"/>
</dbReference>
<dbReference type="InterPro" id="IPR024757">
    <property type="entry name" value="FtsZ_C"/>
</dbReference>
<gene>
    <name evidence="4 10" type="primary">ftsZ</name>
    <name evidence="10" type="ORF">G0Q07_18130</name>
</gene>
<dbReference type="PANTHER" id="PTHR30314:SF3">
    <property type="entry name" value="MITOCHONDRIAL DIVISION PROTEIN FSZA"/>
    <property type="match status" value="1"/>
</dbReference>
<keyword evidence="2 4" id="KW-0547">Nucleotide-binding</keyword>
<feature type="binding site" evidence="4">
    <location>
        <position position="148"/>
    </location>
    <ligand>
        <name>GTP</name>
        <dbReference type="ChEBI" id="CHEBI:37565"/>
    </ligand>
</feature>